<dbReference type="EMBL" id="GBRH01237562">
    <property type="protein sequence ID" value="JAD60333.1"/>
    <property type="molecule type" value="Transcribed_RNA"/>
</dbReference>
<organism evidence="1">
    <name type="scientific">Arundo donax</name>
    <name type="common">Giant reed</name>
    <name type="synonym">Donax arundinaceus</name>
    <dbReference type="NCBI Taxonomy" id="35708"/>
    <lineage>
        <taxon>Eukaryota</taxon>
        <taxon>Viridiplantae</taxon>
        <taxon>Streptophyta</taxon>
        <taxon>Embryophyta</taxon>
        <taxon>Tracheophyta</taxon>
        <taxon>Spermatophyta</taxon>
        <taxon>Magnoliopsida</taxon>
        <taxon>Liliopsida</taxon>
        <taxon>Poales</taxon>
        <taxon>Poaceae</taxon>
        <taxon>PACMAD clade</taxon>
        <taxon>Arundinoideae</taxon>
        <taxon>Arundineae</taxon>
        <taxon>Arundo</taxon>
    </lineage>
</organism>
<reference evidence="1" key="1">
    <citation type="submission" date="2014-09" db="EMBL/GenBank/DDBJ databases">
        <authorList>
            <person name="Magalhaes I.L.F."/>
            <person name="Oliveira U."/>
            <person name="Santos F.R."/>
            <person name="Vidigal T.H.D.A."/>
            <person name="Brescovit A.D."/>
            <person name="Santos A.J."/>
        </authorList>
    </citation>
    <scope>NUCLEOTIDE SEQUENCE</scope>
    <source>
        <tissue evidence="1">Shoot tissue taken approximately 20 cm above the soil surface</tissue>
    </source>
</reference>
<name>A0A0A9BDU1_ARUDO</name>
<dbReference type="AlphaFoldDB" id="A0A0A9BDU1"/>
<proteinExistence type="predicted"/>
<sequence length="26" mass="2855">MLLTVGTYEHLDFGLLLMLLHIIAGA</sequence>
<reference evidence="1" key="2">
    <citation type="journal article" date="2015" name="Data Brief">
        <title>Shoot transcriptome of the giant reed, Arundo donax.</title>
        <authorList>
            <person name="Barrero R.A."/>
            <person name="Guerrero F.D."/>
            <person name="Moolhuijzen P."/>
            <person name="Goolsby J.A."/>
            <person name="Tidwell J."/>
            <person name="Bellgard S.E."/>
            <person name="Bellgard M.I."/>
        </authorList>
    </citation>
    <scope>NUCLEOTIDE SEQUENCE</scope>
    <source>
        <tissue evidence="1">Shoot tissue taken approximately 20 cm above the soil surface</tissue>
    </source>
</reference>
<protein>
    <submittedName>
        <fullName evidence="1">Uncharacterized protein</fullName>
    </submittedName>
</protein>
<accession>A0A0A9BDU1</accession>
<evidence type="ECO:0000313" key="1">
    <source>
        <dbReference type="EMBL" id="JAD60333.1"/>
    </source>
</evidence>